<comment type="similarity">
    <text evidence="2 9">Belongs to the HMG-CoA reductase family.</text>
</comment>
<dbReference type="InterPro" id="IPR004554">
    <property type="entry name" value="HMG_CoA_Rdtase_eu_arc"/>
</dbReference>
<feature type="transmembrane region" description="Helical" evidence="9">
    <location>
        <begin position="13"/>
        <end position="33"/>
    </location>
</feature>
<dbReference type="GO" id="GO:0015936">
    <property type="term" value="P:coenzyme A metabolic process"/>
    <property type="evidence" value="ECO:0007669"/>
    <property type="project" value="InterPro"/>
</dbReference>
<evidence type="ECO:0000256" key="1">
    <source>
        <dbReference type="ARBA" id="ARBA00004477"/>
    </source>
</evidence>
<feature type="transmembrane region" description="Helical" evidence="9">
    <location>
        <begin position="542"/>
        <end position="564"/>
    </location>
</feature>
<comment type="pathway">
    <text evidence="9">Metabolic intermediate biosynthesis; (R)-mevalonate biosynthesis; (R)-mevalonate from acetyl-CoA: step 3/3.</text>
</comment>
<keyword evidence="5 9" id="KW-0521">NADP</keyword>
<evidence type="ECO:0000256" key="2">
    <source>
        <dbReference type="ARBA" id="ARBA00007661"/>
    </source>
</evidence>
<dbReference type="InterPro" id="IPR009023">
    <property type="entry name" value="HMG_CoA_Rdtase_NAD(P)-bd_sf"/>
</dbReference>
<dbReference type="PROSITE" id="PS50156">
    <property type="entry name" value="SSD"/>
    <property type="match status" value="1"/>
</dbReference>
<comment type="caution">
    <text evidence="11">The sequence shown here is derived from an EMBL/GenBank/DDBJ whole genome shotgun (WGS) entry which is preliminary data.</text>
</comment>
<dbReference type="Proteomes" id="UP000011958">
    <property type="component" value="Unassembled WGS sequence"/>
</dbReference>
<evidence type="ECO:0000256" key="3">
    <source>
        <dbReference type="ARBA" id="ARBA00022692"/>
    </source>
</evidence>
<evidence type="ECO:0000256" key="8">
    <source>
        <dbReference type="ARBA" id="ARBA00023136"/>
    </source>
</evidence>
<dbReference type="EC" id="1.1.1.34" evidence="9"/>
<evidence type="ECO:0000259" key="10">
    <source>
        <dbReference type="PROSITE" id="PS50156"/>
    </source>
</evidence>
<dbReference type="InterPro" id="IPR023076">
    <property type="entry name" value="HMG_CoA_Rdtase_CS"/>
</dbReference>
<dbReference type="PROSITE" id="PS50065">
    <property type="entry name" value="HMG_COA_REDUCTASE_4"/>
    <property type="match status" value="1"/>
</dbReference>
<dbReference type="UniPathway" id="UPA00058">
    <property type="reaction ID" value="UER00103"/>
</dbReference>
<dbReference type="InterPro" id="IPR025583">
    <property type="entry name" value="HMG-CoA_N_dom"/>
</dbReference>
<dbReference type="HOGENOM" id="CLU_001734_0_0_1"/>
<evidence type="ECO:0000313" key="12">
    <source>
        <dbReference type="Proteomes" id="UP000011958"/>
    </source>
</evidence>
<evidence type="ECO:0000313" key="11">
    <source>
        <dbReference type="EMBL" id="EMR09091.1"/>
    </source>
</evidence>
<dbReference type="Gene3D" id="3.90.770.10">
    <property type="entry name" value="3-hydroxy-3-methylglutaryl-coenzyme A Reductase, Chain A, domain 2"/>
    <property type="match status" value="1"/>
</dbReference>
<keyword evidence="12" id="KW-1185">Reference proteome</keyword>
<dbReference type="PROSITE" id="PS00066">
    <property type="entry name" value="HMG_COA_REDUCTASE_1"/>
    <property type="match status" value="1"/>
</dbReference>
<organism evidence="11 12">
    <name type="scientific">Pneumocystis murina (strain B123)</name>
    <name type="common">Mouse pneumocystis pneumonia agent</name>
    <name type="synonym">Pneumocystis carinii f. sp. muris</name>
    <dbReference type="NCBI Taxonomy" id="1069680"/>
    <lineage>
        <taxon>Eukaryota</taxon>
        <taxon>Fungi</taxon>
        <taxon>Dikarya</taxon>
        <taxon>Ascomycota</taxon>
        <taxon>Taphrinomycotina</taxon>
        <taxon>Pneumocystomycetes</taxon>
        <taxon>Pneumocystaceae</taxon>
        <taxon>Pneumocystis</taxon>
    </lineage>
</organism>
<keyword evidence="6 9" id="KW-1133">Transmembrane helix</keyword>
<dbReference type="InterPro" id="IPR053958">
    <property type="entry name" value="HMGCR/SNAP/NPC1-like_SSD"/>
</dbReference>
<reference evidence="12" key="1">
    <citation type="journal article" date="2016" name="Nat. Commun.">
        <title>Genome analysis of three Pneumocystis species reveals adaptation mechanisms to life exclusively in mammalian hosts.</title>
        <authorList>
            <person name="Ma L."/>
            <person name="Chen Z."/>
            <person name="Huang D.W."/>
            <person name="Kutty G."/>
            <person name="Ishihara M."/>
            <person name="Wang H."/>
            <person name="Abouelleil A."/>
            <person name="Bishop L."/>
            <person name="Davey E."/>
            <person name="Deng R."/>
            <person name="Deng X."/>
            <person name="Fan L."/>
            <person name="Fantoni G."/>
            <person name="Fitzgerald M."/>
            <person name="Gogineni E."/>
            <person name="Goldberg J.M."/>
            <person name="Handley G."/>
            <person name="Hu X."/>
            <person name="Huber C."/>
            <person name="Jiao X."/>
            <person name="Jones K."/>
            <person name="Levin J.Z."/>
            <person name="Liu Y."/>
            <person name="Macdonald P."/>
            <person name="Melnikov A."/>
            <person name="Raley C."/>
            <person name="Sassi M."/>
            <person name="Sherman B.T."/>
            <person name="Song X."/>
            <person name="Sykes S."/>
            <person name="Tran B."/>
            <person name="Walsh L."/>
            <person name="Xia Y."/>
            <person name="Yang J."/>
            <person name="Young S."/>
            <person name="Zeng Q."/>
            <person name="Zheng X."/>
            <person name="Stephens R."/>
            <person name="Nusbaum C."/>
            <person name="Birren B.W."/>
            <person name="Azadi P."/>
            <person name="Lempicki R.A."/>
            <person name="Cuomo C.A."/>
            <person name="Kovacs J.A."/>
        </authorList>
    </citation>
    <scope>NUCLEOTIDE SEQUENCE [LARGE SCALE GENOMIC DNA]</scope>
    <source>
        <strain evidence="12">B123</strain>
    </source>
</reference>
<dbReference type="eggNOG" id="KOG2480">
    <property type="taxonomic scope" value="Eukaryota"/>
</dbReference>
<dbReference type="InterPro" id="IPR023074">
    <property type="entry name" value="HMG_CoA_Rdtase_cat_sf"/>
</dbReference>
<dbReference type="PROSITE" id="PS01192">
    <property type="entry name" value="HMG_COA_REDUCTASE_3"/>
    <property type="match status" value="1"/>
</dbReference>
<dbReference type="FunFam" id="3.90.770.10:FF:000001">
    <property type="entry name" value="3-hydroxy-3-methylglutaryl coenzyme A reductase"/>
    <property type="match status" value="1"/>
</dbReference>
<protein>
    <recommendedName>
        <fullName evidence="9">3-hydroxy-3-methylglutaryl coenzyme A reductase</fullName>
        <shortName evidence="9">HMG-CoA reductase</shortName>
        <ecNumber evidence="9">1.1.1.34</ecNumber>
    </recommendedName>
</protein>
<comment type="subcellular location">
    <subcellularLocation>
        <location evidence="1 9">Endoplasmic reticulum membrane</location>
        <topology evidence="1 9">Multi-pass membrane protein</topology>
    </subcellularLocation>
</comment>
<dbReference type="OrthoDB" id="310654at2759"/>
<dbReference type="AlphaFoldDB" id="M7NPQ9"/>
<dbReference type="GO" id="GO:0005778">
    <property type="term" value="C:peroxisomal membrane"/>
    <property type="evidence" value="ECO:0007669"/>
    <property type="project" value="TreeGrafter"/>
</dbReference>
<dbReference type="Gene3D" id="3.30.70.420">
    <property type="entry name" value="Hydroxymethylglutaryl-CoA reductase, class I/II, NAD/NADP-binding domain"/>
    <property type="match status" value="1"/>
</dbReference>
<dbReference type="OMA" id="NDWPRAD"/>
<dbReference type="InterPro" id="IPR023282">
    <property type="entry name" value="HMG_CoA_Rdtase_N"/>
</dbReference>
<feature type="transmembrane region" description="Helical" evidence="9">
    <location>
        <begin position="202"/>
        <end position="226"/>
    </location>
</feature>
<dbReference type="Pfam" id="PF00368">
    <property type="entry name" value="HMG-CoA_red"/>
    <property type="match status" value="1"/>
</dbReference>
<dbReference type="Pfam" id="PF12349">
    <property type="entry name" value="Sterol-sensing"/>
    <property type="match status" value="1"/>
</dbReference>
<dbReference type="FunFam" id="3.30.70.420:FF:000001">
    <property type="entry name" value="3-hydroxy-3-methylglutaryl coenzyme A reductase"/>
    <property type="match status" value="1"/>
</dbReference>
<dbReference type="CDD" id="cd00643">
    <property type="entry name" value="HMG-CoA_reductase_classI"/>
    <property type="match status" value="1"/>
</dbReference>
<accession>M7NPQ9</accession>
<dbReference type="InterPro" id="IPR002202">
    <property type="entry name" value="HMG_CoA_Rdtase"/>
</dbReference>
<sequence>MVLTRLASHSSRYPIHTVVIVSLLATTAYIHLFEIARDGGIDFGTSFANNLSLDFRSIEGALVGTKAVDGDWHWEHNKNLYNIEANSLILNILQFDHPYLDKREELVDLFLDMCLKKSNTNMCLFYGNETSSKIILKDLSPLLVFELEQRIQNIRTENLAYSKRKHYLQQNINNPGIIIYWLRNNAYTIVQKIWKHIKDTDIIDIAVLLIGYISMNFVFILLFLNMRTLGSNFWLAAVVLTSGTFAFLFALNTVNYFGDNINPLVLSKKIPFLAVTVGFEKPSLLTRAVLNSSPDINTNPIRENVVNAVRDKGWIIVRDYLFEIGILILGAMSGVDGLNQFCKVAAWILGFDCLLLFTFYIAVLSIKLEINRIKQRAGVQSIFEKNILLQETIYDITNNNSCIPSNNVNEKKPANIGIYNVFGYHNVKESSISRFKLIMTSCFFLINFLNLCTFPFQTVNHLKSSSSKEFRIIRINPLEIYEILDLLDKLTQDIHPSIRKVSLNVLPVFTLKAINKPFSVDAVLESLELWAKSISDPIMNKWIMIILILSIIFNAYLFNVTRWVTPVQISLKTQDSSSHMIEEIKKITDNTSSYLEKDLYGNISNNSEIRSIDKCEELLKKGLSTLMQDEEILQLTLNSKIPSYALEKVLNDPERAVKIRRSFISRKSGTNVLETLALPFKDYDYARIMGACCENVIGYVPIPVGVAGPLLVDKIEVYLPMATTEGVLVASTARGCKAINASGGVTTILVQDLMTRGPCVSFPTVSRTGMVKAWLDTEQGQNAIKKAFNSTSRFARLSSVKSTIAGTNLYIRFSTTTGDAMGMNMVSKGVENVLKVMIKDLGFDDMRIISISGNYCTDKKPAAINWIEGRGKSVIAEATILKDIVKSVLKCNVDDLVELNISKNLIGSSMAGSVGGFNAHSANIVAALFIALGQDPAQVVESANCITLMKNINGNLHITVSMPSIEVGTIGGGTILEPQSALLDLLGVRGPHPTIPGNNAKRLARIIAAAVLAGELSLCSALTAGHLVKSHMQHNRSSLNTPISSCSSTPRL</sequence>
<dbReference type="GO" id="GO:0006696">
    <property type="term" value="P:ergosterol biosynthetic process"/>
    <property type="evidence" value="ECO:0007669"/>
    <property type="project" value="TreeGrafter"/>
</dbReference>
<dbReference type="GO" id="GO:0004420">
    <property type="term" value="F:hydroxymethylglutaryl-CoA reductase (NADPH) activity"/>
    <property type="evidence" value="ECO:0007669"/>
    <property type="project" value="UniProtKB-EC"/>
</dbReference>
<dbReference type="FunFam" id="1.10.3270.10:FF:000001">
    <property type="entry name" value="3-hydroxy-3-methylglutaryl coenzyme A reductase"/>
    <property type="match status" value="1"/>
</dbReference>
<dbReference type="EMBL" id="AFWA02000011">
    <property type="protein sequence ID" value="EMR09091.1"/>
    <property type="molecule type" value="Genomic_DNA"/>
</dbReference>
<keyword evidence="3 9" id="KW-0812">Transmembrane</keyword>
<dbReference type="PROSITE" id="PS00318">
    <property type="entry name" value="HMG_COA_REDUCTASE_2"/>
    <property type="match status" value="1"/>
</dbReference>
<evidence type="ECO:0000256" key="5">
    <source>
        <dbReference type="ARBA" id="ARBA00022857"/>
    </source>
</evidence>
<dbReference type="PANTHER" id="PTHR10572">
    <property type="entry name" value="3-HYDROXY-3-METHYLGLUTARYL-COENZYME A REDUCTASE"/>
    <property type="match status" value="1"/>
</dbReference>
<dbReference type="GO" id="GO:0008299">
    <property type="term" value="P:isoprenoid biosynthetic process"/>
    <property type="evidence" value="ECO:0007669"/>
    <property type="project" value="InterPro"/>
</dbReference>
<gene>
    <name evidence="11" type="ORF">PNEG_02436</name>
</gene>
<dbReference type="Gene3D" id="1.10.3270.10">
    <property type="entry name" value="HMGR, N-terminal domain"/>
    <property type="match status" value="1"/>
</dbReference>
<dbReference type="InterPro" id="IPR009029">
    <property type="entry name" value="HMG_CoA_Rdtase_sub-bd_dom_sf"/>
</dbReference>
<dbReference type="SUPFAM" id="SSF55035">
    <property type="entry name" value="NAD-binding domain of HMG-CoA reductase"/>
    <property type="match status" value="1"/>
</dbReference>
<feature type="transmembrane region" description="Helical" evidence="9">
    <location>
        <begin position="320"/>
        <end position="338"/>
    </location>
</feature>
<comment type="catalytic activity">
    <reaction evidence="9">
        <text>(R)-mevalonate + 2 NADP(+) + CoA = (3S)-3-hydroxy-3-methylglutaryl-CoA + 2 NADPH + 2 H(+)</text>
        <dbReference type="Rhea" id="RHEA:15989"/>
        <dbReference type="ChEBI" id="CHEBI:15378"/>
        <dbReference type="ChEBI" id="CHEBI:36464"/>
        <dbReference type="ChEBI" id="CHEBI:43074"/>
        <dbReference type="ChEBI" id="CHEBI:57287"/>
        <dbReference type="ChEBI" id="CHEBI:57783"/>
        <dbReference type="ChEBI" id="CHEBI:58349"/>
        <dbReference type="EC" id="1.1.1.34"/>
    </reaction>
</comment>
<dbReference type="RefSeq" id="XP_007874443.1">
    <property type="nucleotide sequence ID" value="XM_007876252.1"/>
</dbReference>
<feature type="transmembrane region" description="Helical" evidence="9">
    <location>
        <begin position="232"/>
        <end position="251"/>
    </location>
</feature>
<evidence type="ECO:0000256" key="4">
    <source>
        <dbReference type="ARBA" id="ARBA00022824"/>
    </source>
</evidence>
<evidence type="ECO:0000256" key="6">
    <source>
        <dbReference type="ARBA" id="ARBA00022989"/>
    </source>
</evidence>
<keyword evidence="4 9" id="KW-0256">Endoplasmic reticulum</keyword>
<feature type="domain" description="SSD" evidence="10">
    <location>
        <begin position="204"/>
        <end position="366"/>
    </location>
</feature>
<name>M7NPQ9_PNEMU</name>
<dbReference type="PANTHER" id="PTHR10572:SF24">
    <property type="entry name" value="3-HYDROXY-3-METHYLGLUTARYL-COENZYME A REDUCTASE"/>
    <property type="match status" value="1"/>
</dbReference>
<feature type="transmembrane region" description="Helical" evidence="9">
    <location>
        <begin position="344"/>
        <end position="366"/>
    </location>
</feature>
<dbReference type="Pfam" id="PF13323">
    <property type="entry name" value="HPIH"/>
    <property type="match status" value="1"/>
</dbReference>
<proteinExistence type="inferred from homology"/>
<dbReference type="InterPro" id="IPR000731">
    <property type="entry name" value="SSD"/>
</dbReference>
<dbReference type="NCBIfam" id="TIGR00533">
    <property type="entry name" value="HMG_CoA_R_NADP"/>
    <property type="match status" value="1"/>
</dbReference>
<dbReference type="VEuPathDB" id="FungiDB:PNEG_02436"/>
<dbReference type="SUPFAM" id="SSF56542">
    <property type="entry name" value="Substrate-binding domain of HMG-CoA reductase"/>
    <property type="match status" value="1"/>
</dbReference>
<dbReference type="PRINTS" id="PR00071">
    <property type="entry name" value="HMGCOARDTASE"/>
</dbReference>
<dbReference type="GeneID" id="19896129"/>
<evidence type="ECO:0000256" key="9">
    <source>
        <dbReference type="RuleBase" id="RU361219"/>
    </source>
</evidence>
<dbReference type="STRING" id="1069680.M7NPQ9"/>
<keyword evidence="7 9" id="KW-0560">Oxidoreductase</keyword>
<dbReference type="GO" id="GO:0005789">
    <property type="term" value="C:endoplasmic reticulum membrane"/>
    <property type="evidence" value="ECO:0007669"/>
    <property type="project" value="UniProtKB-SubCell"/>
</dbReference>
<keyword evidence="8 9" id="KW-0472">Membrane</keyword>
<evidence type="ECO:0000256" key="7">
    <source>
        <dbReference type="ARBA" id="ARBA00023002"/>
    </source>
</evidence>